<reference evidence="9" key="2">
    <citation type="submission" date="2020-09" db="EMBL/GenBank/DDBJ databases">
        <authorList>
            <person name="Sun Q."/>
            <person name="Kim S."/>
        </authorList>
    </citation>
    <scope>NUCLEOTIDE SEQUENCE</scope>
    <source>
        <strain evidence="9">KCTC 42590</strain>
    </source>
</reference>
<dbReference type="EMBL" id="BNCI01000001">
    <property type="protein sequence ID" value="GHF11641.1"/>
    <property type="molecule type" value="Genomic_DNA"/>
</dbReference>
<dbReference type="GO" id="GO:0005829">
    <property type="term" value="C:cytosol"/>
    <property type="evidence" value="ECO:0007669"/>
    <property type="project" value="TreeGrafter"/>
</dbReference>
<evidence type="ECO:0000256" key="7">
    <source>
        <dbReference type="RuleBase" id="RU363037"/>
    </source>
</evidence>
<dbReference type="InterPro" id="IPR000924">
    <property type="entry name" value="Glu/Gln-tRNA-synth"/>
</dbReference>
<dbReference type="GO" id="GO:0005524">
    <property type="term" value="F:ATP binding"/>
    <property type="evidence" value="ECO:0007669"/>
    <property type="project" value="UniProtKB-KW"/>
</dbReference>
<organism evidence="9 10">
    <name type="scientific">Kordiimonas sediminis</name>
    <dbReference type="NCBI Taxonomy" id="1735581"/>
    <lineage>
        <taxon>Bacteria</taxon>
        <taxon>Pseudomonadati</taxon>
        <taxon>Pseudomonadota</taxon>
        <taxon>Alphaproteobacteria</taxon>
        <taxon>Kordiimonadales</taxon>
        <taxon>Kordiimonadaceae</taxon>
        <taxon>Kordiimonas</taxon>
    </lineage>
</organism>
<accession>A0A919AKA8</accession>
<evidence type="ECO:0000313" key="9">
    <source>
        <dbReference type="EMBL" id="GHF11641.1"/>
    </source>
</evidence>
<dbReference type="Pfam" id="PF00749">
    <property type="entry name" value="tRNA-synt_1c"/>
    <property type="match status" value="1"/>
</dbReference>
<protein>
    <submittedName>
        <fullName evidence="9">tRNA glutamyl-Q(34) synthetase GluQRS</fullName>
    </submittedName>
</protein>
<keyword evidence="6 7" id="KW-0030">Aminoacyl-tRNA synthetase</keyword>
<keyword evidence="10" id="KW-1185">Reference proteome</keyword>
<dbReference type="PANTHER" id="PTHR43311">
    <property type="entry name" value="GLUTAMATE--TRNA LIGASE"/>
    <property type="match status" value="1"/>
</dbReference>
<reference evidence="9" key="1">
    <citation type="journal article" date="2014" name="Int. J. Syst. Evol. Microbiol.">
        <title>Complete genome sequence of Corynebacterium casei LMG S-19264T (=DSM 44701T), isolated from a smear-ripened cheese.</title>
        <authorList>
            <consortium name="US DOE Joint Genome Institute (JGI-PGF)"/>
            <person name="Walter F."/>
            <person name="Albersmeier A."/>
            <person name="Kalinowski J."/>
            <person name="Ruckert C."/>
        </authorList>
    </citation>
    <scope>NUCLEOTIDE SEQUENCE</scope>
    <source>
        <strain evidence="9">KCTC 42590</strain>
    </source>
</reference>
<evidence type="ECO:0000259" key="8">
    <source>
        <dbReference type="Pfam" id="PF00749"/>
    </source>
</evidence>
<gene>
    <name evidence="9" type="ORF">GCM10017044_01810</name>
</gene>
<keyword evidence="3 7" id="KW-0547">Nucleotide-binding</keyword>
<dbReference type="AlphaFoldDB" id="A0A919AKA8"/>
<dbReference type="InterPro" id="IPR020058">
    <property type="entry name" value="Glu/Gln-tRNA-synth_Ib_cat-dom"/>
</dbReference>
<keyword evidence="4" id="KW-0862">Zinc</keyword>
<dbReference type="Gene3D" id="3.40.50.620">
    <property type="entry name" value="HUPs"/>
    <property type="match status" value="1"/>
</dbReference>
<dbReference type="SUPFAM" id="SSF52374">
    <property type="entry name" value="Nucleotidylyl transferase"/>
    <property type="match status" value="1"/>
</dbReference>
<name>A0A919AKA8_9PROT</name>
<feature type="domain" description="Glutamyl/glutaminyl-tRNA synthetase class Ib catalytic" evidence="8">
    <location>
        <begin position="22"/>
        <end position="288"/>
    </location>
</feature>
<dbReference type="Proteomes" id="UP000630923">
    <property type="component" value="Unassembled WGS sequence"/>
</dbReference>
<evidence type="ECO:0000256" key="1">
    <source>
        <dbReference type="ARBA" id="ARBA00022598"/>
    </source>
</evidence>
<proteinExistence type="inferred from homology"/>
<dbReference type="InterPro" id="IPR049940">
    <property type="entry name" value="GluQ/Sye"/>
</dbReference>
<dbReference type="NCBIfam" id="NF004315">
    <property type="entry name" value="PRK05710.1-4"/>
    <property type="match status" value="1"/>
</dbReference>
<evidence type="ECO:0000256" key="5">
    <source>
        <dbReference type="ARBA" id="ARBA00022840"/>
    </source>
</evidence>
<dbReference type="GO" id="GO:0004818">
    <property type="term" value="F:glutamate-tRNA ligase activity"/>
    <property type="evidence" value="ECO:0007669"/>
    <property type="project" value="TreeGrafter"/>
</dbReference>
<keyword evidence="2" id="KW-0479">Metal-binding</keyword>
<evidence type="ECO:0000256" key="2">
    <source>
        <dbReference type="ARBA" id="ARBA00022723"/>
    </source>
</evidence>
<dbReference type="RefSeq" id="WP_191249681.1">
    <property type="nucleotide sequence ID" value="NZ_BNCI01000001.1"/>
</dbReference>
<keyword evidence="5 7" id="KW-0067">ATP-binding</keyword>
<keyword evidence="7" id="KW-0648">Protein biosynthesis</keyword>
<dbReference type="InterPro" id="IPR014729">
    <property type="entry name" value="Rossmann-like_a/b/a_fold"/>
</dbReference>
<sequence>MKNSTPKKQTASISPIGQPFITRFAPSPTGHLHKGHAYSAQLAHDRATAEGGTFLLRIEDIDTVRCRPEYTESIFEDLHWLGVSWPEPVRVQSEHFRTYAEALQKLRDAGLLYPCFCTRKDIMAAGDKTITGPDGPLYPGTCRHLPAPIGQDKIARGTPHAWRLDTYKALASLQAPLPDWIDEIHGRQKTDPLKFGDVILARKDTPTSYHISVVVDDALQNVSHVIRGMDLFEATHIHVLLQTLLGLPTPVYHHHPLLLEDDGKKFSKSNRSVTLRSLREAGYAPDEVLKTQP</sequence>
<comment type="caution">
    <text evidence="9">The sequence shown here is derived from an EMBL/GenBank/DDBJ whole genome shotgun (WGS) entry which is preliminary data.</text>
</comment>
<evidence type="ECO:0000256" key="3">
    <source>
        <dbReference type="ARBA" id="ARBA00022741"/>
    </source>
</evidence>
<keyword evidence="1 7" id="KW-0436">Ligase</keyword>
<evidence type="ECO:0000256" key="6">
    <source>
        <dbReference type="ARBA" id="ARBA00023146"/>
    </source>
</evidence>
<dbReference type="PANTHER" id="PTHR43311:SF1">
    <property type="entry name" value="GLUTAMYL-Q TRNA(ASP) SYNTHETASE"/>
    <property type="match status" value="1"/>
</dbReference>
<dbReference type="PRINTS" id="PR00987">
    <property type="entry name" value="TRNASYNTHGLU"/>
</dbReference>
<evidence type="ECO:0000313" key="10">
    <source>
        <dbReference type="Proteomes" id="UP000630923"/>
    </source>
</evidence>
<comment type="similarity">
    <text evidence="7">Belongs to the class-I aminoacyl-tRNA synthetase family.</text>
</comment>
<dbReference type="GO" id="GO:0006424">
    <property type="term" value="P:glutamyl-tRNA aminoacylation"/>
    <property type="evidence" value="ECO:0007669"/>
    <property type="project" value="TreeGrafter"/>
</dbReference>
<evidence type="ECO:0000256" key="4">
    <source>
        <dbReference type="ARBA" id="ARBA00022833"/>
    </source>
</evidence>